<dbReference type="Pfam" id="PF00691">
    <property type="entry name" value="OmpA"/>
    <property type="match status" value="1"/>
</dbReference>
<evidence type="ECO:0000256" key="1">
    <source>
        <dbReference type="PROSITE-ProRule" id="PRU00473"/>
    </source>
</evidence>
<keyword evidence="1 3" id="KW-0472">Membrane</keyword>
<dbReference type="EMBL" id="JAAGOX010000057">
    <property type="protein sequence ID" value="NDW48034.1"/>
    <property type="molecule type" value="Genomic_DNA"/>
</dbReference>
<dbReference type="InterPro" id="IPR036737">
    <property type="entry name" value="OmpA-like_sf"/>
</dbReference>
<evidence type="ECO:0000313" key="5">
    <source>
        <dbReference type="EMBL" id="NDW48034.1"/>
    </source>
</evidence>
<keyword evidence="2" id="KW-0175">Coiled coil</keyword>
<feature type="coiled-coil region" evidence="2">
    <location>
        <begin position="76"/>
        <end position="110"/>
    </location>
</feature>
<feature type="transmembrane region" description="Helical" evidence="3">
    <location>
        <begin position="20"/>
        <end position="44"/>
    </location>
</feature>
<accession>A0A6B2P074</accession>
<dbReference type="PROSITE" id="PS51123">
    <property type="entry name" value="OMPA_2"/>
    <property type="match status" value="1"/>
</dbReference>
<dbReference type="PANTHER" id="PTHR30329:SF21">
    <property type="entry name" value="LIPOPROTEIN YIAD-RELATED"/>
    <property type="match status" value="1"/>
</dbReference>
<protein>
    <submittedName>
        <fullName evidence="5">Peptidoglycan-binding protein</fullName>
    </submittedName>
</protein>
<dbReference type="RefSeq" id="WP_164133037.1">
    <property type="nucleotide sequence ID" value="NZ_JAAGOX010000057.1"/>
</dbReference>
<feature type="coiled-coil region" evidence="2">
    <location>
        <begin position="526"/>
        <end position="627"/>
    </location>
</feature>
<dbReference type="SUPFAM" id="SSF103088">
    <property type="entry name" value="OmpA-like"/>
    <property type="match status" value="1"/>
</dbReference>
<dbReference type="InterPro" id="IPR006665">
    <property type="entry name" value="OmpA-like"/>
</dbReference>
<feature type="coiled-coil region" evidence="2">
    <location>
        <begin position="146"/>
        <end position="473"/>
    </location>
</feature>
<dbReference type="GO" id="GO:0016020">
    <property type="term" value="C:membrane"/>
    <property type="evidence" value="ECO:0007669"/>
    <property type="project" value="UniProtKB-UniRule"/>
</dbReference>
<dbReference type="CDD" id="cd07185">
    <property type="entry name" value="OmpA_C-like"/>
    <property type="match status" value="1"/>
</dbReference>
<evidence type="ECO:0000259" key="4">
    <source>
        <dbReference type="PROSITE" id="PS51123"/>
    </source>
</evidence>
<evidence type="ECO:0000256" key="2">
    <source>
        <dbReference type="SAM" id="Coils"/>
    </source>
</evidence>
<comment type="caution">
    <text evidence="5">The sequence shown here is derived from an EMBL/GenBank/DDBJ whole genome shotgun (WGS) entry which is preliminary data.</text>
</comment>
<name>A0A6B2P074_9RHOB</name>
<dbReference type="PANTHER" id="PTHR30329">
    <property type="entry name" value="STATOR ELEMENT OF FLAGELLAR MOTOR COMPLEX"/>
    <property type="match status" value="1"/>
</dbReference>
<gene>
    <name evidence="5" type="ORF">G0P99_24060</name>
</gene>
<keyword evidence="3" id="KW-0812">Transmembrane</keyword>
<dbReference type="InterPro" id="IPR050330">
    <property type="entry name" value="Bact_OuterMem_StrucFunc"/>
</dbReference>
<keyword evidence="3" id="KW-1133">Transmembrane helix</keyword>
<reference evidence="5" key="1">
    <citation type="submission" date="2020-02" db="EMBL/GenBank/DDBJ databases">
        <title>Delineation of the pyrene-degrading pathway in Roseobacter clade bacteria by genomic analysis.</title>
        <authorList>
            <person name="Zhou H."/>
            <person name="Wang H."/>
        </authorList>
    </citation>
    <scope>NUCLEOTIDE SEQUENCE</scope>
    <source>
        <strain evidence="5">PrR005</strain>
    </source>
</reference>
<feature type="domain" description="OmpA-like" evidence="4">
    <location>
        <begin position="645"/>
        <end position="773"/>
    </location>
</feature>
<sequence length="773" mass="84018">MSLSRRTGHRFQGSVWPGFVDAMTGLLMVLTFVLTIFMVVQFVLRETISGQEHELDALADEVGRLAQALGLEERTNNQLQARLGALNATLNDAQDDLTQAQALIASLTVERDQQRAALDDAATRITAFEAQVAALLSDREQTLGTVAALEEQRATLLSEQEALNLALAQARSEIDDRAEAARLAAARREALEAMIADLEREGDRSAARIGTLEQQLSAEEAARLAEAAAAEALRDKLKNADAELTAMTLALEAQRKQAEDTLTLLAAADAAKAQLDERLSEVLAEIEAARAQLHERDELAERLTRVLAQMEVAQSESQARVNALSAELDRIRAEGEQTRTDLAAARARAADTQGALEAALAEQRAATVATRSQYQVELERLQSEYAAARTALEGEMAELRALADATRTALEERLAQSEEDAAGTKAALEAELARARADLAAAQNAAVSTEEDRASVEARLLAALETLERAQAAASDQEVLQQRLLAALNAQTEAEASAAEQRTLAEQRADLLAQARAALGEEQVISAEAQRQTALLNQQVAALRSQLGSLQALLDDYKSRNEAAQVQVQTLGQDLNAALARAASEERKRRILEEAERKRLEAEAIRLAEEAKALEAQAKDLEQYRSEFFGRLRGLLGDQEGVRIEGDRFVFSSEVLFDPGSADLSPEGQFEIAKVARILRGVAAEIPPEIDWVIRVDGHTDNVPLSGTGRFADNWELSQGRALSVVRYMVDFLGIAPDRLSANGFGEYQPINPADTPEARAQNRRIELKLTEK</sequence>
<dbReference type="Gene3D" id="3.30.1330.60">
    <property type="entry name" value="OmpA-like domain"/>
    <property type="match status" value="1"/>
</dbReference>
<organism evidence="5">
    <name type="scientific">Ruegeria sp. PrR005</name>
    <dbReference type="NCBI Taxonomy" id="2706882"/>
    <lineage>
        <taxon>Bacteria</taxon>
        <taxon>Pseudomonadati</taxon>
        <taxon>Pseudomonadota</taxon>
        <taxon>Alphaproteobacteria</taxon>
        <taxon>Rhodobacterales</taxon>
        <taxon>Roseobacteraceae</taxon>
        <taxon>Ruegeria</taxon>
    </lineage>
</organism>
<dbReference type="NCBIfam" id="NF006542">
    <property type="entry name" value="PRK09039.1-1"/>
    <property type="match status" value="2"/>
</dbReference>
<evidence type="ECO:0000256" key="3">
    <source>
        <dbReference type="SAM" id="Phobius"/>
    </source>
</evidence>
<proteinExistence type="predicted"/>
<dbReference type="AlphaFoldDB" id="A0A6B2P074"/>